<sequence>MFRPVSSKVSFPQLEEGILRLWKERDIFHKSIDQRPEDRLFIFYEGPPYANASPGIHHVLARVFKDVMVRYKTMQGYRVPRKAGWDTHGLPAE</sequence>
<dbReference type="GO" id="GO:0005524">
    <property type="term" value="F:ATP binding"/>
    <property type="evidence" value="ECO:0007669"/>
    <property type="project" value="UniProtKB-KW"/>
</dbReference>
<name>X0S292_9ZZZZ</name>
<evidence type="ECO:0000256" key="1">
    <source>
        <dbReference type="ARBA" id="ARBA00022598"/>
    </source>
</evidence>
<keyword evidence="4" id="KW-0648">Protein biosynthesis</keyword>
<feature type="domain" description="Aminoacyl-tRNA synthetase class Ia" evidence="6">
    <location>
        <begin position="18"/>
        <end position="93"/>
    </location>
</feature>
<keyword evidence="5" id="KW-0030">Aminoacyl-tRNA synthetase</keyword>
<evidence type="ECO:0000256" key="4">
    <source>
        <dbReference type="ARBA" id="ARBA00022917"/>
    </source>
</evidence>
<dbReference type="InterPro" id="IPR023586">
    <property type="entry name" value="Ile-tRNA-ligase_type2"/>
</dbReference>
<evidence type="ECO:0000256" key="5">
    <source>
        <dbReference type="ARBA" id="ARBA00023146"/>
    </source>
</evidence>
<dbReference type="PANTHER" id="PTHR42780:SF1">
    <property type="entry name" value="ISOLEUCINE--TRNA LIGASE, CYTOPLASMIC"/>
    <property type="match status" value="1"/>
</dbReference>
<gene>
    <name evidence="7" type="ORF">S01H1_03180</name>
</gene>
<evidence type="ECO:0000259" key="6">
    <source>
        <dbReference type="Pfam" id="PF00133"/>
    </source>
</evidence>
<dbReference type="Pfam" id="PF00133">
    <property type="entry name" value="tRNA-synt_1"/>
    <property type="match status" value="1"/>
</dbReference>
<dbReference type="AlphaFoldDB" id="X0S292"/>
<accession>X0S292</accession>
<dbReference type="GO" id="GO:0006428">
    <property type="term" value="P:isoleucyl-tRNA aminoacylation"/>
    <property type="evidence" value="ECO:0007669"/>
    <property type="project" value="TreeGrafter"/>
</dbReference>
<reference evidence="7" key="1">
    <citation type="journal article" date="2014" name="Front. Microbiol.">
        <title>High frequency of phylogenetically diverse reductive dehalogenase-homologous genes in deep subseafloor sedimentary metagenomes.</title>
        <authorList>
            <person name="Kawai M."/>
            <person name="Futagami T."/>
            <person name="Toyoda A."/>
            <person name="Takaki Y."/>
            <person name="Nishi S."/>
            <person name="Hori S."/>
            <person name="Arai W."/>
            <person name="Tsubouchi T."/>
            <person name="Morono Y."/>
            <person name="Uchiyama I."/>
            <person name="Ito T."/>
            <person name="Fujiyama A."/>
            <person name="Inagaki F."/>
            <person name="Takami H."/>
        </authorList>
    </citation>
    <scope>NUCLEOTIDE SEQUENCE</scope>
    <source>
        <strain evidence="7">Expedition CK06-06</strain>
    </source>
</reference>
<keyword evidence="3" id="KW-0067">ATP-binding</keyword>
<dbReference type="InterPro" id="IPR014729">
    <property type="entry name" value="Rossmann-like_a/b/a_fold"/>
</dbReference>
<feature type="non-terminal residue" evidence="7">
    <location>
        <position position="93"/>
    </location>
</feature>
<evidence type="ECO:0000313" key="7">
    <source>
        <dbReference type="EMBL" id="GAF75198.1"/>
    </source>
</evidence>
<dbReference type="EMBL" id="BARS01001697">
    <property type="protein sequence ID" value="GAF75198.1"/>
    <property type="molecule type" value="Genomic_DNA"/>
</dbReference>
<comment type="caution">
    <text evidence="7">The sequence shown here is derived from an EMBL/GenBank/DDBJ whole genome shotgun (WGS) entry which is preliminary data.</text>
</comment>
<dbReference type="PANTHER" id="PTHR42780">
    <property type="entry name" value="SOLEUCYL-TRNA SYNTHETASE"/>
    <property type="match status" value="1"/>
</dbReference>
<dbReference type="SUPFAM" id="SSF52374">
    <property type="entry name" value="Nucleotidylyl transferase"/>
    <property type="match status" value="1"/>
</dbReference>
<evidence type="ECO:0000256" key="2">
    <source>
        <dbReference type="ARBA" id="ARBA00022741"/>
    </source>
</evidence>
<organism evidence="7">
    <name type="scientific">marine sediment metagenome</name>
    <dbReference type="NCBI Taxonomy" id="412755"/>
    <lineage>
        <taxon>unclassified sequences</taxon>
        <taxon>metagenomes</taxon>
        <taxon>ecological metagenomes</taxon>
    </lineage>
</organism>
<dbReference type="Gene3D" id="3.40.50.620">
    <property type="entry name" value="HUPs"/>
    <property type="match status" value="1"/>
</dbReference>
<protein>
    <recommendedName>
        <fullName evidence="6">Aminoacyl-tRNA synthetase class Ia domain-containing protein</fullName>
    </recommendedName>
</protein>
<proteinExistence type="predicted"/>
<dbReference type="GO" id="GO:0004822">
    <property type="term" value="F:isoleucine-tRNA ligase activity"/>
    <property type="evidence" value="ECO:0007669"/>
    <property type="project" value="InterPro"/>
</dbReference>
<dbReference type="InterPro" id="IPR002300">
    <property type="entry name" value="aa-tRNA-synth_Ia"/>
</dbReference>
<evidence type="ECO:0000256" key="3">
    <source>
        <dbReference type="ARBA" id="ARBA00022840"/>
    </source>
</evidence>
<keyword evidence="1" id="KW-0436">Ligase</keyword>
<keyword evidence="2" id="KW-0547">Nucleotide-binding</keyword>